<dbReference type="Gene3D" id="1.10.10.10">
    <property type="entry name" value="Winged helix-like DNA-binding domain superfamily/Winged helix DNA-binding domain"/>
    <property type="match status" value="1"/>
</dbReference>
<feature type="domain" description="NB-ARC" evidence="3">
    <location>
        <begin position="82"/>
        <end position="170"/>
    </location>
</feature>
<reference evidence="6 8" key="1">
    <citation type="journal article" date="2011" name="Nature">
        <title>The Medicago genome provides insight into the evolution of rhizobial symbioses.</title>
        <authorList>
            <person name="Young N.D."/>
            <person name="Debelle F."/>
            <person name="Oldroyd G.E."/>
            <person name="Geurts R."/>
            <person name="Cannon S.B."/>
            <person name="Udvardi M.K."/>
            <person name="Benedito V.A."/>
            <person name="Mayer K.F."/>
            <person name="Gouzy J."/>
            <person name="Schoof H."/>
            <person name="Van de Peer Y."/>
            <person name="Proost S."/>
            <person name="Cook D.R."/>
            <person name="Meyers B.C."/>
            <person name="Spannagl M."/>
            <person name="Cheung F."/>
            <person name="De Mita S."/>
            <person name="Krishnakumar V."/>
            <person name="Gundlach H."/>
            <person name="Zhou S."/>
            <person name="Mudge J."/>
            <person name="Bharti A.K."/>
            <person name="Murray J.D."/>
            <person name="Naoumkina M.A."/>
            <person name="Rosen B."/>
            <person name="Silverstein K.A."/>
            <person name="Tang H."/>
            <person name="Rombauts S."/>
            <person name="Zhao P.X."/>
            <person name="Zhou P."/>
            <person name="Barbe V."/>
            <person name="Bardou P."/>
            <person name="Bechner M."/>
            <person name="Bellec A."/>
            <person name="Berger A."/>
            <person name="Berges H."/>
            <person name="Bidwell S."/>
            <person name="Bisseling T."/>
            <person name="Choisne N."/>
            <person name="Couloux A."/>
            <person name="Denny R."/>
            <person name="Deshpande S."/>
            <person name="Dai X."/>
            <person name="Doyle J.J."/>
            <person name="Dudez A.M."/>
            <person name="Farmer A.D."/>
            <person name="Fouteau S."/>
            <person name="Franken C."/>
            <person name="Gibelin C."/>
            <person name="Gish J."/>
            <person name="Goldstein S."/>
            <person name="Gonzalez A.J."/>
            <person name="Green P.J."/>
            <person name="Hallab A."/>
            <person name="Hartog M."/>
            <person name="Hua A."/>
            <person name="Humphray S.J."/>
            <person name="Jeong D.H."/>
            <person name="Jing Y."/>
            <person name="Jocker A."/>
            <person name="Kenton S.M."/>
            <person name="Kim D.J."/>
            <person name="Klee K."/>
            <person name="Lai H."/>
            <person name="Lang C."/>
            <person name="Lin S."/>
            <person name="Macmil S.L."/>
            <person name="Magdelenat G."/>
            <person name="Matthews L."/>
            <person name="McCorrison J."/>
            <person name="Monaghan E.L."/>
            <person name="Mun J.H."/>
            <person name="Najar F.Z."/>
            <person name="Nicholson C."/>
            <person name="Noirot C."/>
            <person name="O'Bleness M."/>
            <person name="Paule C.R."/>
            <person name="Poulain J."/>
            <person name="Prion F."/>
            <person name="Qin B."/>
            <person name="Qu C."/>
            <person name="Retzel E.F."/>
            <person name="Riddle C."/>
            <person name="Sallet E."/>
            <person name="Samain S."/>
            <person name="Samson N."/>
            <person name="Sanders I."/>
            <person name="Saurat O."/>
            <person name="Scarpelli C."/>
            <person name="Schiex T."/>
            <person name="Segurens B."/>
            <person name="Severin A.J."/>
            <person name="Sherrier D.J."/>
            <person name="Shi R."/>
            <person name="Sims S."/>
            <person name="Singer S.R."/>
            <person name="Sinharoy S."/>
            <person name="Sterck L."/>
            <person name="Viollet A."/>
            <person name="Wang B.B."/>
            <person name="Wang K."/>
            <person name="Wang M."/>
            <person name="Wang X."/>
            <person name="Warfsmann J."/>
            <person name="Weissenbach J."/>
            <person name="White D.D."/>
            <person name="White J.D."/>
            <person name="Wiley G.B."/>
            <person name="Wincker P."/>
            <person name="Xing Y."/>
            <person name="Yang L."/>
            <person name="Yao Z."/>
            <person name="Ying F."/>
            <person name="Zhai J."/>
            <person name="Zhou L."/>
            <person name="Zuber A."/>
            <person name="Denarie J."/>
            <person name="Dixon R.A."/>
            <person name="May G.D."/>
            <person name="Schwartz D.C."/>
            <person name="Rogers J."/>
            <person name="Quetier F."/>
            <person name="Town C.D."/>
            <person name="Roe B.A."/>
        </authorList>
    </citation>
    <scope>NUCLEOTIDE SEQUENCE [LARGE SCALE GENOMIC DNA]</scope>
    <source>
        <strain evidence="6">A17</strain>
        <strain evidence="7 8">cv. Jemalong A17</strain>
    </source>
</reference>
<dbReference type="PANTHER" id="PTHR36766:SF40">
    <property type="entry name" value="DISEASE RESISTANCE PROTEIN RGA3"/>
    <property type="match status" value="1"/>
</dbReference>
<feature type="domain" description="Disease resistance R13L4/SHOC-2-like LRR" evidence="5">
    <location>
        <begin position="395"/>
        <end position="476"/>
    </location>
</feature>
<dbReference type="EnsemblPlants" id="KEH17613">
    <property type="protein sequence ID" value="KEH17613"/>
    <property type="gene ID" value="MTR_0005s0230"/>
</dbReference>
<evidence type="ECO:0000313" key="6">
    <source>
        <dbReference type="EMBL" id="KEH17613.1"/>
    </source>
</evidence>
<dbReference type="GO" id="GO:0043531">
    <property type="term" value="F:ADP binding"/>
    <property type="evidence" value="ECO:0007669"/>
    <property type="project" value="InterPro"/>
</dbReference>
<dbReference type="GO" id="GO:0006952">
    <property type="term" value="P:defense response"/>
    <property type="evidence" value="ECO:0007669"/>
    <property type="project" value="UniProtKB-KW"/>
</dbReference>
<dbReference type="Pfam" id="PF00931">
    <property type="entry name" value="NB-ARC"/>
    <property type="match status" value="1"/>
</dbReference>
<evidence type="ECO:0000259" key="5">
    <source>
        <dbReference type="Pfam" id="PF23598"/>
    </source>
</evidence>
<dbReference type="Gene3D" id="3.40.50.300">
    <property type="entry name" value="P-loop containing nucleotide triphosphate hydrolases"/>
    <property type="match status" value="1"/>
</dbReference>
<dbReference type="PaxDb" id="3880-AES88022"/>
<dbReference type="InterPro" id="IPR036388">
    <property type="entry name" value="WH-like_DNA-bd_sf"/>
</dbReference>
<dbReference type="HOGENOM" id="CLU_572900_0_0_1"/>
<feature type="domain" description="Disease resistance protein winged helix" evidence="4">
    <location>
        <begin position="242"/>
        <end position="312"/>
    </location>
</feature>
<dbReference type="InterPro" id="IPR027417">
    <property type="entry name" value="P-loop_NTPase"/>
</dbReference>
<protein>
    <submittedName>
        <fullName evidence="6">LRR and NB-ARC domain disease resistance protein</fullName>
    </submittedName>
</protein>
<sequence>MDRLIDLSKMKDNLGLTRRNTWTESLHGLVSCSVVLDNYFYGNYPKDYFYGREQEEKYVFDILLSTTSEQNVKVINIEGKSGAVWITVPYKVKVSFIAKKILEAVTEEFVSGNDLHELTMKLKESFQRKKFLLVLDDIRIEHDDESENWNMLVDSLFEAATAGSAIIFTSNPDDSLLVEFMVNFFGACFWTEIVNRLGNLPLAAKMIGSLLQDKVHLSEWVDVLRSKLIDEELKRCFAYLSLFPKGYEFKQKEVVLLWMAQGFLQNSNTKSNHKSIEDIGDEYFGYLVMRSFLQPFGSGLSFTMHNLVHDLATYVFGESYNHHLSYSRSTHAFPESFVDTKRKLLRTILPVCLPLERAPSHIDPFALEESIKYRLNPHIFLTLSLSHYDITYLPNSIGRLSNLCYLDLSHTALETLPDSICDLCNLQTLMLTNCRSLTSFPPRICNLINLRCLDIRDSGVQEMPLEMEKVTSLRTLP</sequence>
<evidence type="ECO:0000259" key="3">
    <source>
        <dbReference type="Pfam" id="PF00931"/>
    </source>
</evidence>
<dbReference type="SUPFAM" id="SSF52058">
    <property type="entry name" value="L domain-like"/>
    <property type="match status" value="1"/>
</dbReference>
<keyword evidence="8" id="KW-1185">Reference proteome</keyword>
<keyword evidence="2" id="KW-0611">Plant defense</keyword>
<evidence type="ECO:0000313" key="8">
    <source>
        <dbReference type="Proteomes" id="UP000002051"/>
    </source>
</evidence>
<name>A0A072TL69_MEDTR</name>
<dbReference type="Proteomes" id="UP000002051">
    <property type="component" value="Unassembled WGS sequence"/>
</dbReference>
<dbReference type="Gene3D" id="3.80.10.10">
    <property type="entry name" value="Ribonuclease Inhibitor"/>
    <property type="match status" value="1"/>
</dbReference>
<evidence type="ECO:0000313" key="7">
    <source>
        <dbReference type="EnsemblPlants" id="KEH17613"/>
    </source>
</evidence>
<dbReference type="InterPro" id="IPR058922">
    <property type="entry name" value="WHD_DRP"/>
</dbReference>
<dbReference type="PANTHER" id="PTHR36766">
    <property type="entry name" value="PLANT BROAD-SPECTRUM MILDEW RESISTANCE PROTEIN RPW8"/>
    <property type="match status" value="1"/>
</dbReference>
<evidence type="ECO:0000259" key="4">
    <source>
        <dbReference type="Pfam" id="PF23559"/>
    </source>
</evidence>
<gene>
    <name evidence="6" type="ORF">MTR_0005s0230</name>
</gene>
<dbReference type="EMBL" id="KL402730">
    <property type="protein sequence ID" value="KEH17613.1"/>
    <property type="molecule type" value="Genomic_DNA"/>
</dbReference>
<dbReference type="Pfam" id="PF23598">
    <property type="entry name" value="LRR_14"/>
    <property type="match status" value="1"/>
</dbReference>
<dbReference type="InterPro" id="IPR002182">
    <property type="entry name" value="NB-ARC"/>
</dbReference>
<proteinExistence type="predicted"/>
<evidence type="ECO:0000256" key="2">
    <source>
        <dbReference type="ARBA" id="ARBA00022821"/>
    </source>
</evidence>
<organism evidence="6 8">
    <name type="scientific">Medicago truncatula</name>
    <name type="common">Barrel medic</name>
    <name type="synonym">Medicago tribuloides</name>
    <dbReference type="NCBI Taxonomy" id="3880"/>
    <lineage>
        <taxon>Eukaryota</taxon>
        <taxon>Viridiplantae</taxon>
        <taxon>Streptophyta</taxon>
        <taxon>Embryophyta</taxon>
        <taxon>Tracheophyta</taxon>
        <taxon>Spermatophyta</taxon>
        <taxon>Magnoliopsida</taxon>
        <taxon>eudicotyledons</taxon>
        <taxon>Gunneridae</taxon>
        <taxon>Pentapetalae</taxon>
        <taxon>rosids</taxon>
        <taxon>fabids</taxon>
        <taxon>Fabales</taxon>
        <taxon>Fabaceae</taxon>
        <taxon>Papilionoideae</taxon>
        <taxon>50 kb inversion clade</taxon>
        <taxon>NPAAA clade</taxon>
        <taxon>Hologalegina</taxon>
        <taxon>IRL clade</taxon>
        <taxon>Trifolieae</taxon>
        <taxon>Medicago</taxon>
    </lineage>
</organism>
<dbReference type="InterPro" id="IPR032675">
    <property type="entry name" value="LRR_dom_sf"/>
</dbReference>
<reference evidence="6 8" key="2">
    <citation type="journal article" date="2014" name="BMC Genomics">
        <title>An improved genome release (version Mt4.0) for the model legume Medicago truncatula.</title>
        <authorList>
            <person name="Tang H."/>
            <person name="Krishnakumar V."/>
            <person name="Bidwell S."/>
            <person name="Rosen B."/>
            <person name="Chan A."/>
            <person name="Zhou S."/>
            <person name="Gentzbittel L."/>
            <person name="Childs K.L."/>
            <person name="Yandell M."/>
            <person name="Gundlach H."/>
            <person name="Mayer K.F."/>
            <person name="Schwartz D.C."/>
            <person name="Town C.D."/>
        </authorList>
    </citation>
    <scope>GENOME REANNOTATION</scope>
    <source>
        <strain evidence="6">A17</strain>
        <strain evidence="7 8">cv. Jemalong A17</strain>
    </source>
</reference>
<reference evidence="7" key="3">
    <citation type="submission" date="2015-06" db="UniProtKB">
        <authorList>
            <consortium name="EnsemblPlants"/>
        </authorList>
    </citation>
    <scope>IDENTIFICATION</scope>
    <source>
        <strain evidence="7">cv. Jemalong A17</strain>
    </source>
</reference>
<dbReference type="InterPro" id="IPR055414">
    <property type="entry name" value="LRR_R13L4/SHOC2-like"/>
</dbReference>
<keyword evidence="1" id="KW-0677">Repeat</keyword>
<dbReference type="eggNOG" id="KOG4658">
    <property type="taxonomic scope" value="Eukaryota"/>
</dbReference>
<dbReference type="AlphaFoldDB" id="A0A072TL69"/>
<accession>A0A072TL69</accession>
<dbReference type="SUPFAM" id="SSF52540">
    <property type="entry name" value="P-loop containing nucleoside triphosphate hydrolases"/>
    <property type="match status" value="1"/>
</dbReference>
<dbReference type="Pfam" id="PF23559">
    <property type="entry name" value="WHD_DRP"/>
    <property type="match status" value="1"/>
</dbReference>
<evidence type="ECO:0000256" key="1">
    <source>
        <dbReference type="ARBA" id="ARBA00022737"/>
    </source>
</evidence>